<dbReference type="EMBL" id="SMGR01000001">
    <property type="protein sequence ID" value="TCL08182.1"/>
    <property type="molecule type" value="Genomic_DNA"/>
</dbReference>
<protein>
    <recommendedName>
        <fullName evidence="3">DUF1150 family protein</fullName>
    </recommendedName>
</protein>
<dbReference type="AlphaFoldDB" id="A0A4R1NT93"/>
<evidence type="ECO:0000313" key="1">
    <source>
        <dbReference type="EMBL" id="TCL08182.1"/>
    </source>
</evidence>
<keyword evidence="2" id="KW-1185">Reference proteome</keyword>
<dbReference type="Proteomes" id="UP000295673">
    <property type="component" value="Unassembled WGS sequence"/>
</dbReference>
<sequence length="80" mass="9129">MYDAYEFEADEFAGHVADRIVYVKPVEVADLPEDVQEQVEDTKTLYAVHDADGERLALVKERKLAFMLARDNDYSPVAVH</sequence>
<evidence type="ECO:0000313" key="2">
    <source>
        <dbReference type="Proteomes" id="UP000295673"/>
    </source>
</evidence>
<gene>
    <name evidence="1" type="ORF">BXY66_0215</name>
</gene>
<dbReference type="OrthoDB" id="7205167at2"/>
<dbReference type="Pfam" id="PF06620">
    <property type="entry name" value="DUF1150"/>
    <property type="match status" value="1"/>
</dbReference>
<dbReference type="RefSeq" id="WP_132858337.1">
    <property type="nucleotide sequence ID" value="NZ_SMGR01000001.1"/>
</dbReference>
<accession>A0A4R1NT93</accession>
<evidence type="ECO:0008006" key="3">
    <source>
        <dbReference type="Google" id="ProtNLM"/>
    </source>
</evidence>
<dbReference type="InterPro" id="IPR009531">
    <property type="entry name" value="DUF1150"/>
</dbReference>
<reference evidence="1 2" key="1">
    <citation type="submission" date="2019-03" db="EMBL/GenBank/DDBJ databases">
        <title>Genomic Encyclopedia of Archaeal and Bacterial Type Strains, Phase II (KMG-II): from individual species to whole genera.</title>
        <authorList>
            <person name="Goeker M."/>
        </authorList>
    </citation>
    <scope>NUCLEOTIDE SEQUENCE [LARGE SCALE GENOMIC DNA]</scope>
    <source>
        <strain evidence="1 2">DSM 26433</strain>
    </source>
</reference>
<organism evidence="1 2">
    <name type="scientific">Shimia isoporae</name>
    <dbReference type="NCBI Taxonomy" id="647720"/>
    <lineage>
        <taxon>Bacteria</taxon>
        <taxon>Pseudomonadati</taxon>
        <taxon>Pseudomonadota</taxon>
        <taxon>Alphaproteobacteria</taxon>
        <taxon>Rhodobacterales</taxon>
        <taxon>Roseobacteraceae</taxon>
    </lineage>
</organism>
<proteinExistence type="predicted"/>
<name>A0A4R1NT93_9RHOB</name>
<comment type="caution">
    <text evidence="1">The sequence shown here is derived from an EMBL/GenBank/DDBJ whole genome shotgun (WGS) entry which is preliminary data.</text>
</comment>